<evidence type="ECO:0000313" key="4">
    <source>
        <dbReference type="WormBase" id="CBG20061"/>
    </source>
</evidence>
<organism evidence="2 3">
    <name type="scientific">Caenorhabditis briggsae</name>
    <dbReference type="NCBI Taxonomy" id="6238"/>
    <lineage>
        <taxon>Eukaryota</taxon>
        <taxon>Metazoa</taxon>
        <taxon>Ecdysozoa</taxon>
        <taxon>Nematoda</taxon>
        <taxon>Chromadorea</taxon>
        <taxon>Rhabditida</taxon>
        <taxon>Rhabditina</taxon>
        <taxon>Rhabditomorpha</taxon>
        <taxon>Rhabditoidea</taxon>
        <taxon>Rhabditidae</taxon>
        <taxon>Peloderinae</taxon>
        <taxon>Caenorhabditis</taxon>
    </lineage>
</organism>
<dbReference type="Proteomes" id="UP000008549">
    <property type="component" value="Unassembled WGS sequence"/>
</dbReference>
<dbReference type="RefSeq" id="XP_002633966.1">
    <property type="nucleotide sequence ID" value="XM_002633920.1"/>
</dbReference>
<name>A8XX05_CAEBR</name>
<sequence>MKLISIFFLFSLLISVSLAKSEIRMKRWSPRWWRILNIAHGNTRTTQPSRNLSFDAFSSDGSSSFRYGDGGGFRR</sequence>
<proteinExistence type="predicted"/>
<keyword evidence="1" id="KW-0732">Signal</keyword>
<dbReference type="CTD" id="8575961"/>
<dbReference type="AlphaFoldDB" id="A8XX05"/>
<dbReference type="WormBase" id="CBG20061">
    <property type="protein sequence ID" value="CBP11355"/>
    <property type="gene ID" value="WBGene00039145"/>
</dbReference>
<evidence type="ECO:0000313" key="2">
    <source>
        <dbReference type="EMBL" id="CAP37174.1"/>
    </source>
</evidence>
<gene>
    <name evidence="2 4" type="ORF">CBG20061</name>
    <name evidence="2" type="ORF">CBG_20061</name>
</gene>
<evidence type="ECO:0000256" key="1">
    <source>
        <dbReference type="SAM" id="SignalP"/>
    </source>
</evidence>
<feature type="signal peptide" evidence="1">
    <location>
        <begin position="1"/>
        <end position="19"/>
    </location>
</feature>
<protein>
    <submittedName>
        <fullName evidence="2">Protein CBG20061</fullName>
    </submittedName>
</protein>
<dbReference type="InParanoid" id="A8XX05"/>
<feature type="chain" id="PRO_5002733009" evidence="1">
    <location>
        <begin position="20"/>
        <end position="75"/>
    </location>
</feature>
<evidence type="ECO:0000313" key="3">
    <source>
        <dbReference type="Proteomes" id="UP000008549"/>
    </source>
</evidence>
<dbReference type="KEGG" id="cbr:CBG_20061"/>
<reference evidence="2 3" key="2">
    <citation type="journal article" date="2011" name="PLoS Genet.">
        <title>Caenorhabditis briggsae recombinant inbred line genotypes reveal inter-strain incompatibility and the evolution of recombination.</title>
        <authorList>
            <person name="Ross J.A."/>
            <person name="Koboldt D.C."/>
            <person name="Staisch J.E."/>
            <person name="Chamberlin H.M."/>
            <person name="Gupta B.P."/>
            <person name="Miller R.D."/>
            <person name="Baird S.E."/>
            <person name="Haag E.S."/>
        </authorList>
    </citation>
    <scope>NUCLEOTIDE SEQUENCE [LARGE SCALE GENOMIC DNA]</scope>
    <source>
        <strain evidence="2 3">AF16</strain>
    </source>
</reference>
<accession>A8XX05</accession>
<reference evidence="2 3" key="1">
    <citation type="journal article" date="2003" name="PLoS Biol.">
        <title>The genome sequence of Caenorhabditis briggsae: a platform for comparative genomics.</title>
        <authorList>
            <person name="Stein L.D."/>
            <person name="Bao Z."/>
            <person name="Blasiar D."/>
            <person name="Blumenthal T."/>
            <person name="Brent M.R."/>
            <person name="Chen N."/>
            <person name="Chinwalla A."/>
            <person name="Clarke L."/>
            <person name="Clee C."/>
            <person name="Coghlan A."/>
            <person name="Coulson A."/>
            <person name="D'Eustachio P."/>
            <person name="Fitch D.H."/>
            <person name="Fulton L.A."/>
            <person name="Fulton R.E."/>
            <person name="Griffiths-Jones S."/>
            <person name="Harris T.W."/>
            <person name="Hillier L.W."/>
            <person name="Kamath R."/>
            <person name="Kuwabara P.E."/>
            <person name="Mardis E.R."/>
            <person name="Marra M.A."/>
            <person name="Miner T.L."/>
            <person name="Minx P."/>
            <person name="Mullikin J.C."/>
            <person name="Plumb R.W."/>
            <person name="Rogers J."/>
            <person name="Schein J.E."/>
            <person name="Sohrmann M."/>
            <person name="Spieth J."/>
            <person name="Stajich J.E."/>
            <person name="Wei C."/>
            <person name="Willey D."/>
            <person name="Wilson R.K."/>
            <person name="Durbin R."/>
            <person name="Waterston R.H."/>
        </authorList>
    </citation>
    <scope>NUCLEOTIDE SEQUENCE [LARGE SCALE GENOMIC DNA]</scope>
    <source>
        <strain evidence="2 3">AF16</strain>
    </source>
</reference>
<keyword evidence="3" id="KW-1185">Reference proteome</keyword>
<dbReference type="HOGENOM" id="CLU_2673328_0_0_1"/>
<dbReference type="EMBL" id="HE601481">
    <property type="protein sequence ID" value="CAP37174.1"/>
    <property type="molecule type" value="Genomic_DNA"/>
</dbReference>
<dbReference type="GeneID" id="8575961"/>